<feature type="domain" description="SAF" evidence="1">
    <location>
        <begin position="56"/>
        <end position="118"/>
    </location>
</feature>
<dbReference type="Pfam" id="PF08666">
    <property type="entry name" value="SAF"/>
    <property type="match status" value="1"/>
</dbReference>
<proteinExistence type="predicted"/>
<dbReference type="RefSeq" id="WP_016664343.1">
    <property type="nucleotide sequence ID" value="NZ_KN323183.1"/>
</dbReference>
<protein>
    <recommendedName>
        <fullName evidence="1">SAF domain-containing protein</fullName>
    </recommendedName>
</protein>
<accession>A0ABR4SIE0</accession>
<gene>
    <name evidence="2" type="ORF">DHOM_08720</name>
</gene>
<dbReference type="InterPro" id="IPR013974">
    <property type="entry name" value="SAF"/>
</dbReference>
<evidence type="ECO:0000313" key="2">
    <source>
        <dbReference type="EMBL" id="KDS92909.1"/>
    </source>
</evidence>
<name>A0ABR4SIE0_9MICO</name>
<dbReference type="SMART" id="SM00858">
    <property type="entry name" value="SAF"/>
    <property type="match status" value="1"/>
</dbReference>
<dbReference type="EMBL" id="JDRS01000014">
    <property type="protein sequence ID" value="KDS92909.1"/>
    <property type="molecule type" value="Genomic_DNA"/>
</dbReference>
<comment type="caution">
    <text evidence="2">The sequence shown here is derived from an EMBL/GenBank/DDBJ whole genome shotgun (WGS) entry which is preliminary data.</text>
</comment>
<evidence type="ECO:0000313" key="3">
    <source>
        <dbReference type="Proteomes" id="UP000030182"/>
    </source>
</evidence>
<organism evidence="2 3">
    <name type="scientific">Dermabacter hominis 1368</name>
    <dbReference type="NCBI Taxonomy" id="1450519"/>
    <lineage>
        <taxon>Bacteria</taxon>
        <taxon>Bacillati</taxon>
        <taxon>Actinomycetota</taxon>
        <taxon>Actinomycetes</taxon>
        <taxon>Micrococcales</taxon>
        <taxon>Dermabacteraceae</taxon>
        <taxon>Dermabacter</taxon>
    </lineage>
</organism>
<sequence>MGEHSSLERARRALATAAPHVRRAIRKNRALLALVAIAGFVSLSAPPLAAHVLPGTPVVVAAHAIAAGETLDDSDLTTVMVRPDLIPAGASRQPHELVGESTAGAINQGDLVLRENLREAAPSLDPEHALVSIPIAPGSVIEGAEAGTQLRLVCERLSSSIDADRPATLSEVRAVLRESHGSADSSGTMFAASGSPTATVEIDRAHISTIAHCTSATPPFVAVVR</sequence>
<reference evidence="2 3" key="1">
    <citation type="submission" date="2014-01" db="EMBL/GenBank/DDBJ databases">
        <title>Draft genome sequence of the multidrug-resistant clinical isolate Dermabacter hominis 1368.</title>
        <authorList>
            <person name="Albersmeier A."/>
            <person name="Bomholt C."/>
            <person name="Glaub A."/>
            <person name="Ruckert C."/>
            <person name="Soriano F."/>
            <person name="Fernandez-Natal I."/>
            <person name="Tauch A."/>
        </authorList>
    </citation>
    <scope>NUCLEOTIDE SEQUENCE [LARGE SCALE GENOMIC DNA]</scope>
    <source>
        <strain evidence="2 3">1368</strain>
    </source>
</reference>
<dbReference type="Proteomes" id="UP000030182">
    <property type="component" value="Unassembled WGS sequence"/>
</dbReference>
<evidence type="ECO:0000259" key="1">
    <source>
        <dbReference type="SMART" id="SM00858"/>
    </source>
</evidence>
<keyword evidence="3" id="KW-1185">Reference proteome</keyword>
<dbReference type="CDD" id="cd11614">
    <property type="entry name" value="SAF_CpaB_FlgA_like"/>
    <property type="match status" value="1"/>
</dbReference>